<proteinExistence type="predicted"/>
<reference evidence="1" key="1">
    <citation type="submission" date="2023-08" db="EMBL/GenBank/DDBJ databases">
        <title>The Comparative Genomic Analysis of Yersiniaceae from Polar Regions.</title>
        <authorList>
            <person name="Goncharov A."/>
            <person name="Aslanov B."/>
            <person name="Kolodzhieva V."/>
            <person name="Azarov D."/>
            <person name="Mochov A."/>
            <person name="Lebedeva E."/>
        </authorList>
    </citation>
    <scope>NUCLEOTIDE SEQUENCE</scope>
    <source>
        <strain evidence="1">Vf</strain>
    </source>
</reference>
<gene>
    <name evidence="1" type="ORF">RDT67_10885</name>
</gene>
<organism evidence="1 2">
    <name type="scientific">Serratia fonticola</name>
    <dbReference type="NCBI Taxonomy" id="47917"/>
    <lineage>
        <taxon>Bacteria</taxon>
        <taxon>Pseudomonadati</taxon>
        <taxon>Pseudomonadota</taxon>
        <taxon>Gammaproteobacteria</taxon>
        <taxon>Enterobacterales</taxon>
        <taxon>Yersiniaceae</taxon>
        <taxon>Serratia</taxon>
    </lineage>
</organism>
<accession>A0AAJ1YEN8</accession>
<dbReference type="EMBL" id="JAVIGA010000009">
    <property type="protein sequence ID" value="MDQ9126935.1"/>
    <property type="molecule type" value="Genomic_DNA"/>
</dbReference>
<evidence type="ECO:0008006" key="3">
    <source>
        <dbReference type="Google" id="ProtNLM"/>
    </source>
</evidence>
<evidence type="ECO:0000313" key="1">
    <source>
        <dbReference type="EMBL" id="MDQ9126935.1"/>
    </source>
</evidence>
<dbReference type="AlphaFoldDB" id="A0AAJ1YEN8"/>
<dbReference type="RefSeq" id="WP_309047384.1">
    <property type="nucleotide sequence ID" value="NZ_JAVIGA010000009.1"/>
</dbReference>
<protein>
    <recommendedName>
        <fullName evidence="3">Phage tail protein</fullName>
    </recommendedName>
</protein>
<name>A0AAJ1YEN8_SERFO</name>
<comment type="caution">
    <text evidence="1">The sequence shown here is derived from an EMBL/GenBank/DDBJ whole genome shotgun (WGS) entry which is preliminary data.</text>
</comment>
<sequence length="589" mass="65373">MDKIPDIRLPVWMNKGEPLTLAHASRTWWQRVYGWLTWPLAQIDVDTCDEQLLALLAYQRDITRFKGETLAAFRLRVKYAFVNAQDAGFKAGFERIFQRLNIGQIQQLERQLWLDFDVILIRINDEQLSRNNTLMMALLRQYGRTCRRYFFDVLNQRTALVRAGRFDLDAGYHDALYVPTFEIVRFHVNGWMGSTFDPQTSFQGATYLIEAQGAAGDTTWTVAGSATVAPMGKDCQVIIDGPGAVTVTGTDTRGRTVTHAITPPLWFIQDGTKGLIKNVEQWAITMWGRVPLIDELVYGRPMSGKDTKRGNLGALWSEWGDMAVYGWPGAPVAGGVWADWWATLSIVEDSPLAVWIPVLAGKHNRVEEFSSNGTIATTLLSNANEFRRVAVWDTTTPFELKGYGVNGWFTTDFTPTTSFAGAKYRLYVVGHGGKPIAWKVTGPATITADGWITITGPGAVSITGTNYRGETVAHAISPKKYLIPSPGQIVAAQFPAFLASTGGTHARNIDLTLPISPVFARGIGALWNEWGDMAVYGWPVYRAPNVATYWNAKPSESFVQNTVFLNNGNYFNLAATPDFLFCIAAVINI</sequence>
<evidence type="ECO:0000313" key="2">
    <source>
        <dbReference type="Proteomes" id="UP001224622"/>
    </source>
</evidence>
<dbReference type="Proteomes" id="UP001224622">
    <property type="component" value="Unassembled WGS sequence"/>
</dbReference>